<protein>
    <submittedName>
        <fullName evidence="1">Uncharacterized protein</fullName>
    </submittedName>
</protein>
<sequence length="108" mass="12416">MTMTLPQWLKGVILGSLVSYFGHALLIDPRFHFATIDLEKVKFISERLDVFKTQDSKEVAFTVFKETECYRLYEITWSFGVFDPKDGTTLEEFIICPGLGTGWLRDGI</sequence>
<organism evidence="1 2">
    <name type="scientific">Herbaspirillum frisingense GSF30</name>
    <dbReference type="NCBI Taxonomy" id="864073"/>
    <lineage>
        <taxon>Bacteria</taxon>
        <taxon>Pseudomonadati</taxon>
        <taxon>Pseudomonadota</taxon>
        <taxon>Betaproteobacteria</taxon>
        <taxon>Burkholderiales</taxon>
        <taxon>Oxalobacteraceae</taxon>
        <taxon>Herbaspirillum</taxon>
    </lineage>
</organism>
<dbReference type="EMBL" id="AEEC02000005">
    <property type="protein sequence ID" value="EOA05936.1"/>
    <property type="molecule type" value="Genomic_DNA"/>
</dbReference>
<accession>A0AAI9IGQ0</accession>
<evidence type="ECO:0000313" key="2">
    <source>
        <dbReference type="Proteomes" id="UP000006772"/>
    </source>
</evidence>
<dbReference type="AlphaFoldDB" id="A0AAI9IGQ0"/>
<dbReference type="Proteomes" id="UP000006772">
    <property type="component" value="Unassembled WGS sequence"/>
</dbReference>
<reference evidence="1 2" key="1">
    <citation type="journal article" date="2013" name="Front. Microbiol.">
        <title>The genome of the endophytic bacterium H. frisingense GSF30(T) identifies diverse strategies in the Herbaspirillum genus to interact with plants.</title>
        <authorList>
            <person name="Straub D."/>
            <person name="Rothballer M."/>
            <person name="Hartmann A."/>
            <person name="Ludewig U."/>
        </authorList>
    </citation>
    <scope>NUCLEOTIDE SEQUENCE [LARGE SCALE GENOMIC DNA]</scope>
    <source>
        <strain evidence="1 2">GSF30</strain>
    </source>
</reference>
<proteinExistence type="predicted"/>
<comment type="caution">
    <text evidence="1">The sequence shown here is derived from an EMBL/GenBank/DDBJ whole genome shotgun (WGS) entry which is preliminary data.</text>
</comment>
<gene>
    <name evidence="1" type="ORF">HFRIS_005738</name>
</gene>
<evidence type="ECO:0000313" key="1">
    <source>
        <dbReference type="EMBL" id="EOA05936.1"/>
    </source>
</evidence>
<name>A0AAI9IGQ0_9BURK</name>